<evidence type="ECO:0000313" key="3">
    <source>
        <dbReference type="Proteomes" id="UP000186098"/>
    </source>
</evidence>
<protein>
    <submittedName>
        <fullName evidence="2">Uncharacterized protein</fullName>
    </submittedName>
</protein>
<accession>A0A1N7JJP5</accession>
<feature type="region of interest" description="Disordered" evidence="1">
    <location>
        <begin position="1"/>
        <end position="51"/>
    </location>
</feature>
<proteinExistence type="predicted"/>
<dbReference type="EMBL" id="FTOM01000001">
    <property type="protein sequence ID" value="SIS49583.1"/>
    <property type="molecule type" value="Genomic_DNA"/>
</dbReference>
<feature type="compositionally biased region" description="Basic and acidic residues" evidence="1">
    <location>
        <begin position="1"/>
        <end position="11"/>
    </location>
</feature>
<keyword evidence="3" id="KW-1185">Reference proteome</keyword>
<dbReference type="AlphaFoldDB" id="A0A1N7JJP5"/>
<sequence>MTGPARPEEAQMTRPSPAPSIPMASPAPMARFRMAPAPGITAPDVTTEAGR</sequence>
<evidence type="ECO:0000313" key="2">
    <source>
        <dbReference type="EMBL" id="SIS49583.1"/>
    </source>
</evidence>
<dbReference type="STRING" id="407234.SAMN05421795_10169"/>
<dbReference type="Proteomes" id="UP000186098">
    <property type="component" value="Unassembled WGS sequence"/>
</dbReference>
<reference evidence="3" key="1">
    <citation type="submission" date="2017-01" db="EMBL/GenBank/DDBJ databases">
        <authorList>
            <person name="Varghese N."/>
            <person name="Submissions S."/>
        </authorList>
    </citation>
    <scope>NUCLEOTIDE SEQUENCE [LARGE SCALE GENOMIC DNA]</scope>
    <source>
        <strain evidence="3">DSM 18714</strain>
    </source>
</reference>
<name>A0A1N7JJP5_9RHOB</name>
<gene>
    <name evidence="2" type="ORF">SAMN05421795_10169</name>
</gene>
<evidence type="ECO:0000256" key="1">
    <source>
        <dbReference type="SAM" id="MobiDB-lite"/>
    </source>
</evidence>
<feature type="compositionally biased region" description="Low complexity" evidence="1">
    <location>
        <begin position="21"/>
        <end position="38"/>
    </location>
</feature>
<organism evidence="2 3">
    <name type="scientific">Phaeovulum vinaykumarii</name>
    <dbReference type="NCBI Taxonomy" id="407234"/>
    <lineage>
        <taxon>Bacteria</taxon>
        <taxon>Pseudomonadati</taxon>
        <taxon>Pseudomonadota</taxon>
        <taxon>Alphaproteobacteria</taxon>
        <taxon>Rhodobacterales</taxon>
        <taxon>Paracoccaceae</taxon>
        <taxon>Phaeovulum</taxon>
    </lineage>
</organism>